<keyword evidence="3" id="KW-1185">Reference proteome</keyword>
<feature type="compositionally biased region" description="Low complexity" evidence="1">
    <location>
        <begin position="138"/>
        <end position="164"/>
    </location>
</feature>
<dbReference type="GeneID" id="31017527"/>
<feature type="region of interest" description="Disordered" evidence="1">
    <location>
        <begin position="1"/>
        <end position="62"/>
    </location>
</feature>
<comment type="caution">
    <text evidence="2">The sequence shown here is derived from an EMBL/GenBank/DDBJ whole genome shotgun (WGS) entry which is preliminary data.</text>
</comment>
<dbReference type="AlphaFoldDB" id="A0A1J9RR81"/>
<feature type="region of interest" description="Disordered" evidence="1">
    <location>
        <begin position="100"/>
        <end position="164"/>
    </location>
</feature>
<protein>
    <submittedName>
        <fullName evidence="2">Uncharacterized protein</fullName>
    </submittedName>
</protein>
<proteinExistence type="predicted"/>
<evidence type="ECO:0000256" key="1">
    <source>
        <dbReference type="SAM" id="MobiDB-lite"/>
    </source>
</evidence>
<gene>
    <name evidence="2" type="ORF">BKCO1_5400058</name>
</gene>
<dbReference type="RefSeq" id="XP_020127195.1">
    <property type="nucleotide sequence ID" value="XM_020277266.1"/>
</dbReference>
<feature type="compositionally biased region" description="Polar residues" evidence="1">
    <location>
        <begin position="1"/>
        <end position="10"/>
    </location>
</feature>
<dbReference type="Proteomes" id="UP000183809">
    <property type="component" value="Unassembled WGS sequence"/>
</dbReference>
<sequence length="275" mass="30091">MSTTSASPVMTTIEDDSAPLLPHELSALTAPPPLPTTPLPHRSKQLPQNITSTHGQTPLPQPIVSPAVPVVLHRHPPRQTSPLEPFPAFDPRVRPLDEPPYYYLGAAHRDNGNDAPPAGSEPQQQQCREHGGQENHYPSPNAANTPAPAPATSTSTSTTSPLLSSHGEKLMIRCHTLCALAERLFPSTSASTNRRALLYLHEAKRVLTALEKQSGRKLCDYNCTPQQQALIQFSAGNLREKLRVLEERSLAEKEGREADELNEKTGRVTAWLDEL</sequence>
<evidence type="ECO:0000313" key="3">
    <source>
        <dbReference type="Proteomes" id="UP000183809"/>
    </source>
</evidence>
<name>A0A1J9RR81_9PEZI</name>
<accession>A0A1J9RR81</accession>
<feature type="compositionally biased region" description="Polar residues" evidence="1">
    <location>
        <begin position="45"/>
        <end position="58"/>
    </location>
</feature>
<dbReference type="OrthoDB" id="10588405at2759"/>
<evidence type="ECO:0000313" key="2">
    <source>
        <dbReference type="EMBL" id="OJD30935.1"/>
    </source>
</evidence>
<organism evidence="2 3">
    <name type="scientific">Diplodia corticola</name>
    <dbReference type="NCBI Taxonomy" id="236234"/>
    <lineage>
        <taxon>Eukaryota</taxon>
        <taxon>Fungi</taxon>
        <taxon>Dikarya</taxon>
        <taxon>Ascomycota</taxon>
        <taxon>Pezizomycotina</taxon>
        <taxon>Dothideomycetes</taxon>
        <taxon>Dothideomycetes incertae sedis</taxon>
        <taxon>Botryosphaeriales</taxon>
        <taxon>Botryosphaeriaceae</taxon>
        <taxon>Diplodia</taxon>
    </lineage>
</organism>
<dbReference type="EMBL" id="MNUE01000054">
    <property type="protein sequence ID" value="OJD30935.1"/>
    <property type="molecule type" value="Genomic_DNA"/>
</dbReference>
<reference evidence="2 3" key="1">
    <citation type="submission" date="2016-10" db="EMBL/GenBank/DDBJ databases">
        <title>Proteomics and genomics reveal pathogen-plant mechanisms compatible with a hemibiotrophic lifestyle of Diplodia corticola.</title>
        <authorList>
            <person name="Fernandes I."/>
            <person name="De Jonge R."/>
            <person name="Van De Peer Y."/>
            <person name="Devreese B."/>
            <person name="Alves A."/>
            <person name="Esteves A.C."/>
        </authorList>
    </citation>
    <scope>NUCLEOTIDE SEQUENCE [LARGE SCALE GENOMIC DNA]</scope>
    <source>
        <strain evidence="2 3">CBS 112549</strain>
    </source>
</reference>